<dbReference type="UniPathway" id="UPA00094"/>
<evidence type="ECO:0000256" key="2">
    <source>
        <dbReference type="ARBA" id="ARBA00005194"/>
    </source>
</evidence>
<comment type="similarity">
    <text evidence="11">Belongs to the ELO family.</text>
</comment>
<keyword evidence="9" id="KW-0472">Membrane</keyword>
<protein>
    <recommendedName>
        <fullName evidence="11">Elongation of very long chain fatty acids protein</fullName>
        <ecNumber evidence="11">2.3.1.199</ecNumber>
    </recommendedName>
    <alternativeName>
        <fullName evidence="11">Very-long-chain 3-oxoacyl-CoA synthase</fullName>
    </alternativeName>
</protein>
<keyword evidence="8 11" id="KW-0443">Lipid metabolism</keyword>
<reference evidence="13 14" key="1">
    <citation type="submission" date="2014-03" db="EMBL/GenBank/DDBJ databases">
        <title>Draft genome of the hookworm Oesophagostomum dentatum.</title>
        <authorList>
            <person name="Mitreva M."/>
        </authorList>
    </citation>
    <scope>NUCLEOTIDE SEQUENCE [LARGE SCALE GENOMIC DNA]</scope>
    <source>
        <strain evidence="13 14">OD-Hann</strain>
    </source>
</reference>
<dbReference type="Pfam" id="PF01151">
    <property type="entry name" value="ELO"/>
    <property type="match status" value="1"/>
</dbReference>
<evidence type="ECO:0000256" key="5">
    <source>
        <dbReference type="ARBA" id="ARBA00022692"/>
    </source>
</evidence>
<proteinExistence type="inferred from homology"/>
<evidence type="ECO:0000256" key="11">
    <source>
        <dbReference type="RuleBase" id="RU361115"/>
    </source>
</evidence>
<dbReference type="PANTHER" id="PTHR11157:SF156">
    <property type="entry name" value="FATTY ACID ELONGATION PROTEIN 4-RELATED"/>
    <property type="match status" value="1"/>
</dbReference>
<name>A0A0B1RYZ6_OESDE</name>
<comment type="pathway">
    <text evidence="2">Lipid metabolism; fatty acid biosynthesis.</text>
</comment>
<sequence length="196" mass="22595">MPALSLSLLFFLSDKILFLPIPFGTDSYMRKRFSDITDLSSLIFSDTAMYSILFIRNISIPGHLPHHLHTWPYQIAVLCKSGEPRGRFLDPLILTFKGMTSLTARSISPKNIRFQVVELGDTLFIVLRKKPLIFLHYYHHSAVLIYTLHSTAEHSNPGRTFVFMNYLAHSCMYTYYALVTYGFRLPKWVRLVKTAG</sequence>
<dbReference type="InterPro" id="IPR002076">
    <property type="entry name" value="ELO_fam"/>
</dbReference>
<comment type="catalytic activity">
    <reaction evidence="11">
        <text>a very-long-chain acyl-CoA + malonyl-CoA + H(+) = a very-long-chain 3-oxoacyl-CoA + CO2 + CoA</text>
        <dbReference type="Rhea" id="RHEA:32727"/>
        <dbReference type="ChEBI" id="CHEBI:15378"/>
        <dbReference type="ChEBI" id="CHEBI:16526"/>
        <dbReference type="ChEBI" id="CHEBI:57287"/>
        <dbReference type="ChEBI" id="CHEBI:57384"/>
        <dbReference type="ChEBI" id="CHEBI:90725"/>
        <dbReference type="ChEBI" id="CHEBI:90736"/>
        <dbReference type="EC" id="2.3.1.199"/>
    </reaction>
</comment>
<dbReference type="EMBL" id="KN610294">
    <property type="protein sequence ID" value="KHJ77914.1"/>
    <property type="molecule type" value="Genomic_DNA"/>
</dbReference>
<dbReference type="GO" id="GO:0030148">
    <property type="term" value="P:sphingolipid biosynthetic process"/>
    <property type="evidence" value="ECO:0007669"/>
    <property type="project" value="TreeGrafter"/>
</dbReference>
<dbReference type="GO" id="GO:0019367">
    <property type="term" value="P:fatty acid elongation, saturated fatty acid"/>
    <property type="evidence" value="ECO:0007669"/>
    <property type="project" value="TreeGrafter"/>
</dbReference>
<dbReference type="GO" id="GO:0042761">
    <property type="term" value="P:very long-chain fatty acid biosynthetic process"/>
    <property type="evidence" value="ECO:0007669"/>
    <property type="project" value="TreeGrafter"/>
</dbReference>
<gene>
    <name evidence="13" type="ORF">OESDEN_22466</name>
</gene>
<keyword evidence="14" id="KW-1185">Reference proteome</keyword>
<comment type="subcellular location">
    <subcellularLocation>
        <location evidence="1">Membrane</location>
        <topology evidence="1">Multi-pass membrane protein</topology>
    </subcellularLocation>
</comment>
<evidence type="ECO:0000256" key="8">
    <source>
        <dbReference type="ARBA" id="ARBA00023098"/>
    </source>
</evidence>
<evidence type="ECO:0000256" key="1">
    <source>
        <dbReference type="ARBA" id="ARBA00004141"/>
    </source>
</evidence>
<dbReference type="GO" id="GO:0034625">
    <property type="term" value="P:fatty acid elongation, monounsaturated fatty acid"/>
    <property type="evidence" value="ECO:0007669"/>
    <property type="project" value="TreeGrafter"/>
</dbReference>
<evidence type="ECO:0000256" key="10">
    <source>
        <dbReference type="ARBA" id="ARBA00023160"/>
    </source>
</evidence>
<keyword evidence="10 11" id="KW-0275">Fatty acid biosynthesis</keyword>
<dbReference type="AlphaFoldDB" id="A0A0B1RYZ6"/>
<evidence type="ECO:0000256" key="6">
    <source>
        <dbReference type="ARBA" id="ARBA00022832"/>
    </source>
</evidence>
<evidence type="ECO:0000313" key="13">
    <source>
        <dbReference type="EMBL" id="KHJ77914.1"/>
    </source>
</evidence>
<keyword evidence="5" id="KW-0812">Transmembrane</keyword>
<dbReference type="OrthoDB" id="10259681at2759"/>
<keyword evidence="3 11" id="KW-0444">Lipid biosynthesis</keyword>
<evidence type="ECO:0000256" key="3">
    <source>
        <dbReference type="ARBA" id="ARBA00022516"/>
    </source>
</evidence>
<feature type="signal peptide" evidence="12">
    <location>
        <begin position="1"/>
        <end position="18"/>
    </location>
</feature>
<dbReference type="PANTHER" id="PTHR11157">
    <property type="entry name" value="FATTY ACID ACYL TRANSFERASE-RELATED"/>
    <property type="match status" value="1"/>
</dbReference>
<keyword evidence="4 11" id="KW-0808">Transferase</keyword>
<evidence type="ECO:0000313" key="14">
    <source>
        <dbReference type="Proteomes" id="UP000053660"/>
    </source>
</evidence>
<feature type="chain" id="PRO_5002081243" description="Elongation of very long chain fatty acids protein" evidence="12">
    <location>
        <begin position="19"/>
        <end position="196"/>
    </location>
</feature>
<dbReference type="GO" id="GO:0005789">
    <property type="term" value="C:endoplasmic reticulum membrane"/>
    <property type="evidence" value="ECO:0007669"/>
    <property type="project" value="TreeGrafter"/>
</dbReference>
<dbReference type="Proteomes" id="UP000053660">
    <property type="component" value="Unassembled WGS sequence"/>
</dbReference>
<keyword evidence="12" id="KW-0732">Signal</keyword>
<keyword evidence="6 11" id="KW-0276">Fatty acid metabolism</keyword>
<evidence type="ECO:0000256" key="7">
    <source>
        <dbReference type="ARBA" id="ARBA00022989"/>
    </source>
</evidence>
<organism evidence="13 14">
    <name type="scientific">Oesophagostomum dentatum</name>
    <name type="common">Nodular worm</name>
    <dbReference type="NCBI Taxonomy" id="61180"/>
    <lineage>
        <taxon>Eukaryota</taxon>
        <taxon>Metazoa</taxon>
        <taxon>Ecdysozoa</taxon>
        <taxon>Nematoda</taxon>
        <taxon>Chromadorea</taxon>
        <taxon>Rhabditida</taxon>
        <taxon>Rhabditina</taxon>
        <taxon>Rhabditomorpha</taxon>
        <taxon>Strongyloidea</taxon>
        <taxon>Strongylidae</taxon>
        <taxon>Oesophagostomum</taxon>
    </lineage>
</organism>
<evidence type="ECO:0000256" key="12">
    <source>
        <dbReference type="SAM" id="SignalP"/>
    </source>
</evidence>
<dbReference type="PROSITE" id="PS01188">
    <property type="entry name" value="ELO"/>
    <property type="match status" value="1"/>
</dbReference>
<evidence type="ECO:0000256" key="4">
    <source>
        <dbReference type="ARBA" id="ARBA00022679"/>
    </source>
</evidence>
<dbReference type="EC" id="2.3.1.199" evidence="11"/>
<keyword evidence="7" id="KW-1133">Transmembrane helix</keyword>
<dbReference type="InterPro" id="IPR030457">
    <property type="entry name" value="ELO_CS"/>
</dbReference>
<dbReference type="GO" id="GO:0009922">
    <property type="term" value="F:fatty acid elongase activity"/>
    <property type="evidence" value="ECO:0007669"/>
    <property type="project" value="UniProtKB-EC"/>
</dbReference>
<evidence type="ECO:0000256" key="9">
    <source>
        <dbReference type="ARBA" id="ARBA00023136"/>
    </source>
</evidence>
<dbReference type="GO" id="GO:0034626">
    <property type="term" value="P:fatty acid elongation, polyunsaturated fatty acid"/>
    <property type="evidence" value="ECO:0007669"/>
    <property type="project" value="TreeGrafter"/>
</dbReference>
<accession>A0A0B1RYZ6</accession>